<protein>
    <submittedName>
        <fullName evidence="1">Uncharacterized protein</fullName>
    </submittedName>
</protein>
<dbReference type="AlphaFoldDB" id="A0A5C7F0H9"/>
<dbReference type="OrthoDB" id="9787585at2"/>
<name>A0A5C7F0H9_9BACI</name>
<keyword evidence="2" id="KW-1185">Reference proteome</keyword>
<dbReference type="EMBL" id="CP144914">
    <property type="protein sequence ID" value="WWD80515.1"/>
    <property type="molecule type" value="Genomic_DNA"/>
</dbReference>
<gene>
    <name evidence="1" type="ORF">FTX54_002830</name>
</gene>
<organism evidence="1 2">
    <name type="scientific">Alkalicoccus halolimnae</name>
    <dbReference type="NCBI Taxonomy" id="1667239"/>
    <lineage>
        <taxon>Bacteria</taxon>
        <taxon>Bacillati</taxon>
        <taxon>Bacillota</taxon>
        <taxon>Bacilli</taxon>
        <taxon>Bacillales</taxon>
        <taxon>Bacillaceae</taxon>
        <taxon>Alkalicoccus</taxon>
    </lineage>
</organism>
<dbReference type="KEGG" id="ahal:FTX54_002830"/>
<evidence type="ECO:0000313" key="2">
    <source>
        <dbReference type="Proteomes" id="UP000321816"/>
    </source>
</evidence>
<evidence type="ECO:0000313" key="1">
    <source>
        <dbReference type="EMBL" id="WWD80515.1"/>
    </source>
</evidence>
<dbReference type="Proteomes" id="UP000321816">
    <property type="component" value="Chromosome"/>
</dbReference>
<proteinExistence type="predicted"/>
<dbReference type="RefSeq" id="WP_147804887.1">
    <property type="nucleotide sequence ID" value="NZ_CP144914.1"/>
</dbReference>
<reference evidence="1 2" key="1">
    <citation type="submission" date="2024-01" db="EMBL/GenBank/DDBJ databases">
        <title>Complete Genome Sequence of Alkalicoccus halolimnae BZ-SZ-XJ29T, a Moderately Halophilic Bacterium Isolated from a Salt Lake.</title>
        <authorList>
            <person name="Zhao B."/>
        </authorList>
    </citation>
    <scope>NUCLEOTIDE SEQUENCE [LARGE SCALE GENOMIC DNA]</scope>
    <source>
        <strain evidence="1 2">BZ-SZ-XJ29</strain>
    </source>
</reference>
<sequence length="63" mass="7429">MDAREHEDYQQEEERLQFTVDYMKQVIQAAEAKRLDFKGNMKQAMVDLDHLDSSLLRKGICVI</sequence>
<accession>A0A5C7F0H9</accession>